<keyword evidence="2" id="KW-0812">Transmembrane</keyword>
<proteinExistence type="predicted"/>
<feature type="compositionally biased region" description="Polar residues" evidence="1">
    <location>
        <begin position="21"/>
        <end position="36"/>
    </location>
</feature>
<reference evidence="3 4" key="1">
    <citation type="submission" date="2017-05" db="EMBL/GenBank/DDBJ databases">
        <title>The Genome Sequence of Tsuchiyaea wingfieldii DSM 27421.</title>
        <authorList>
            <person name="Cuomo C."/>
            <person name="Passer A."/>
            <person name="Billmyre B."/>
            <person name="Heitman J."/>
        </authorList>
    </citation>
    <scope>NUCLEOTIDE SEQUENCE [LARGE SCALE GENOMIC DNA]</scope>
    <source>
        <strain evidence="3 4">DSM 27421</strain>
    </source>
</reference>
<evidence type="ECO:0000256" key="1">
    <source>
        <dbReference type="SAM" id="MobiDB-lite"/>
    </source>
</evidence>
<gene>
    <name evidence="3" type="ORF">B9479_004301</name>
</gene>
<evidence type="ECO:0000313" key="3">
    <source>
        <dbReference type="EMBL" id="TYJ54990.1"/>
    </source>
</evidence>
<dbReference type="EMBL" id="NIDF01000048">
    <property type="protein sequence ID" value="TYJ54990.1"/>
    <property type="molecule type" value="Genomic_DNA"/>
</dbReference>
<dbReference type="Proteomes" id="UP000322245">
    <property type="component" value="Unassembled WGS sequence"/>
</dbReference>
<comment type="caution">
    <text evidence="3">The sequence shown here is derived from an EMBL/GenBank/DDBJ whole genome shotgun (WGS) entry which is preliminary data.</text>
</comment>
<organism evidence="3 4">
    <name type="scientific">Cryptococcus floricola</name>
    <dbReference type="NCBI Taxonomy" id="2591691"/>
    <lineage>
        <taxon>Eukaryota</taxon>
        <taxon>Fungi</taxon>
        <taxon>Dikarya</taxon>
        <taxon>Basidiomycota</taxon>
        <taxon>Agaricomycotina</taxon>
        <taxon>Tremellomycetes</taxon>
        <taxon>Tremellales</taxon>
        <taxon>Cryptococcaceae</taxon>
        <taxon>Cryptococcus</taxon>
    </lineage>
</organism>
<evidence type="ECO:0000256" key="2">
    <source>
        <dbReference type="SAM" id="Phobius"/>
    </source>
</evidence>
<feature type="transmembrane region" description="Helical" evidence="2">
    <location>
        <begin position="72"/>
        <end position="91"/>
    </location>
</feature>
<evidence type="ECO:0000313" key="4">
    <source>
        <dbReference type="Proteomes" id="UP000322245"/>
    </source>
</evidence>
<keyword evidence="2" id="KW-1133">Transmembrane helix</keyword>
<protein>
    <submittedName>
        <fullName evidence="3">Uncharacterized protein</fullName>
    </submittedName>
</protein>
<feature type="region of interest" description="Disordered" evidence="1">
    <location>
        <begin position="13"/>
        <end position="42"/>
    </location>
</feature>
<keyword evidence="4" id="KW-1185">Reference proteome</keyword>
<dbReference type="AlphaFoldDB" id="A0A5D3AY27"/>
<accession>A0A5D3AY27</accession>
<name>A0A5D3AY27_9TREE</name>
<sequence>MLPRTTQDIIPVKETTPLIKQGTSGSSGQNARTLNAQDIPPRGTGHDKIDIWLREQRKLNTDWARAILPSELYIAMAVLLMVIFLGGERMVPMEIMFGVR</sequence>
<keyword evidence="2" id="KW-0472">Membrane</keyword>